<dbReference type="EMBL" id="NSIT01000020">
    <property type="protein sequence ID" value="PJE80371.1"/>
    <property type="molecule type" value="Genomic_DNA"/>
</dbReference>
<dbReference type="InterPro" id="IPR029119">
    <property type="entry name" value="MutY_C"/>
</dbReference>
<evidence type="ECO:0000256" key="9">
    <source>
        <dbReference type="ARBA" id="ARBA00023204"/>
    </source>
</evidence>
<dbReference type="GO" id="GO:0044716">
    <property type="term" value="F:8-oxo-GDP phosphatase activity"/>
    <property type="evidence" value="ECO:0007669"/>
    <property type="project" value="TreeGrafter"/>
</dbReference>
<dbReference type="Pfam" id="PF14815">
    <property type="entry name" value="NUDIX_4"/>
    <property type="match status" value="1"/>
</dbReference>
<comment type="caution">
    <text evidence="13">The sequence shown here is derived from an EMBL/GenBank/DDBJ whole genome shotgun (WGS) entry which is preliminary data.</text>
</comment>
<dbReference type="GO" id="GO:0044715">
    <property type="term" value="F:8-oxo-dGDP phosphatase activity"/>
    <property type="evidence" value="ECO:0007669"/>
    <property type="project" value="TreeGrafter"/>
</dbReference>
<dbReference type="InterPro" id="IPR000086">
    <property type="entry name" value="NUDIX_hydrolase_dom"/>
</dbReference>
<gene>
    <name evidence="13" type="primary">mutT</name>
    <name evidence="13" type="ORF">CI610_00654</name>
</gene>
<dbReference type="InterPro" id="IPR003561">
    <property type="entry name" value="Mutator_MutT"/>
</dbReference>
<comment type="similarity">
    <text evidence="2">Belongs to the Nudix hydrolase family.</text>
</comment>
<dbReference type="FunFam" id="3.90.79.10:FF:000014">
    <property type="entry name" value="8-oxo-dGTP diphosphatase MutT"/>
    <property type="match status" value="1"/>
</dbReference>
<dbReference type="AlphaFoldDB" id="A0A2H9TAV7"/>
<keyword evidence="5" id="KW-0479">Metal-binding</keyword>
<keyword evidence="7 13" id="KW-0378">Hydrolase</keyword>
<dbReference type="PANTHER" id="PTHR47707">
    <property type="entry name" value="8-OXO-DGTP DIPHOSPHATASE"/>
    <property type="match status" value="1"/>
</dbReference>
<comment type="cofactor">
    <cofactor evidence="1">
        <name>Mg(2+)</name>
        <dbReference type="ChEBI" id="CHEBI:18420"/>
    </cofactor>
</comment>
<evidence type="ECO:0000256" key="2">
    <source>
        <dbReference type="ARBA" id="ARBA00005582"/>
    </source>
</evidence>
<dbReference type="GO" id="GO:0006281">
    <property type="term" value="P:DNA repair"/>
    <property type="evidence" value="ECO:0007669"/>
    <property type="project" value="UniProtKB-KW"/>
</dbReference>
<dbReference type="GO" id="GO:0035539">
    <property type="term" value="F:8-oxo-7,8-dihydrodeoxyguanosine triphosphate pyrophosphatase activity"/>
    <property type="evidence" value="ECO:0007669"/>
    <property type="project" value="UniProtKB-EC"/>
</dbReference>
<dbReference type="PROSITE" id="PS00893">
    <property type="entry name" value="NUDIX_BOX"/>
    <property type="match status" value="1"/>
</dbReference>
<proteinExistence type="inferred from homology"/>
<evidence type="ECO:0000313" key="13">
    <source>
        <dbReference type="EMBL" id="PJE80371.1"/>
    </source>
</evidence>
<dbReference type="NCBIfam" id="TIGR00586">
    <property type="entry name" value="mutt"/>
    <property type="match status" value="1"/>
</dbReference>
<keyword evidence="4" id="KW-0235">DNA replication</keyword>
<evidence type="ECO:0000256" key="7">
    <source>
        <dbReference type="ARBA" id="ARBA00022801"/>
    </source>
</evidence>
<dbReference type="InterPro" id="IPR047127">
    <property type="entry name" value="MutT-like"/>
</dbReference>
<evidence type="ECO:0000256" key="5">
    <source>
        <dbReference type="ARBA" id="ARBA00022723"/>
    </source>
</evidence>
<dbReference type="PROSITE" id="PS51462">
    <property type="entry name" value="NUDIX"/>
    <property type="match status" value="1"/>
</dbReference>
<dbReference type="InterPro" id="IPR020084">
    <property type="entry name" value="NUDIX_hydrolase_CS"/>
</dbReference>
<dbReference type="GO" id="GO:0008413">
    <property type="term" value="F:8-oxo-7,8-dihydroguanosine triphosphate pyrophosphatase activity"/>
    <property type="evidence" value="ECO:0007669"/>
    <property type="project" value="InterPro"/>
</dbReference>
<reference evidence="13" key="1">
    <citation type="journal article" date="2017" name="Appl. Environ. Microbiol.">
        <title>Molecular characterization of an Endozoicomonas-like organism causing infection in king scallop Pecten maximus L.</title>
        <authorList>
            <person name="Cano I."/>
            <person name="van Aerle R."/>
            <person name="Ross S."/>
            <person name="Verner-Jeffreys D.W."/>
            <person name="Paley R.K."/>
            <person name="Rimmer G."/>
            <person name="Ryder D."/>
            <person name="Hooper P."/>
            <person name="Stone D."/>
            <person name="Feist S.W."/>
        </authorList>
    </citation>
    <scope>NUCLEOTIDE SEQUENCE</scope>
</reference>
<evidence type="ECO:0000256" key="3">
    <source>
        <dbReference type="ARBA" id="ARBA00022457"/>
    </source>
</evidence>
<dbReference type="SUPFAM" id="SSF55811">
    <property type="entry name" value="Nudix"/>
    <property type="match status" value="1"/>
</dbReference>
<dbReference type="InterPro" id="IPR015797">
    <property type="entry name" value="NUDIX_hydrolase-like_dom_sf"/>
</dbReference>
<dbReference type="GO" id="GO:0006260">
    <property type="term" value="P:DNA replication"/>
    <property type="evidence" value="ECO:0007669"/>
    <property type="project" value="UniProtKB-KW"/>
</dbReference>
<accession>A0A2H9TAV7</accession>
<keyword evidence="8" id="KW-0460">Magnesium</keyword>
<evidence type="ECO:0000256" key="6">
    <source>
        <dbReference type="ARBA" id="ARBA00022763"/>
    </source>
</evidence>
<evidence type="ECO:0000259" key="12">
    <source>
        <dbReference type="PROSITE" id="PS51462"/>
    </source>
</evidence>
<evidence type="ECO:0000256" key="11">
    <source>
        <dbReference type="ARBA" id="ARBA00038905"/>
    </source>
</evidence>
<keyword evidence="3" id="KW-0515">Mutator protein</keyword>
<dbReference type="GO" id="GO:0046872">
    <property type="term" value="F:metal ion binding"/>
    <property type="evidence" value="ECO:0007669"/>
    <property type="project" value="UniProtKB-KW"/>
</dbReference>
<evidence type="ECO:0000256" key="1">
    <source>
        <dbReference type="ARBA" id="ARBA00001946"/>
    </source>
</evidence>
<protein>
    <recommendedName>
        <fullName evidence="11">8-oxo-dGTP diphosphatase</fullName>
        <ecNumber evidence="11">3.6.1.55</ecNumber>
    </recommendedName>
</protein>
<sequence>MNDSSAKEIQVAVGVIIRDGGEFLLSKRPHGKYLEGLWEFPGGKIEREETTWDALKRELQEELDIRIIKGNPLMRISHCYPDRKVLLDTWTVTEFDGLPKGNEGQEVKWVPRDSLKNLEFPEANYPILKVLLEESVSFFKGRDIV</sequence>
<organism evidence="13">
    <name type="scientific">invertebrate metagenome</name>
    <dbReference type="NCBI Taxonomy" id="1711999"/>
    <lineage>
        <taxon>unclassified sequences</taxon>
        <taxon>metagenomes</taxon>
        <taxon>organismal metagenomes</taxon>
    </lineage>
</organism>
<evidence type="ECO:0000256" key="4">
    <source>
        <dbReference type="ARBA" id="ARBA00022705"/>
    </source>
</evidence>
<dbReference type="EC" id="3.6.1.55" evidence="11"/>
<keyword evidence="6" id="KW-0227">DNA damage</keyword>
<keyword evidence="9" id="KW-0234">DNA repair</keyword>
<evidence type="ECO:0000256" key="10">
    <source>
        <dbReference type="ARBA" id="ARBA00035861"/>
    </source>
</evidence>
<evidence type="ECO:0000256" key="8">
    <source>
        <dbReference type="ARBA" id="ARBA00022842"/>
    </source>
</evidence>
<comment type="catalytic activity">
    <reaction evidence="10">
        <text>8-oxo-dGTP + H2O = 8-oxo-dGMP + diphosphate + H(+)</text>
        <dbReference type="Rhea" id="RHEA:31575"/>
        <dbReference type="ChEBI" id="CHEBI:15377"/>
        <dbReference type="ChEBI" id="CHEBI:15378"/>
        <dbReference type="ChEBI" id="CHEBI:33019"/>
        <dbReference type="ChEBI" id="CHEBI:63224"/>
        <dbReference type="ChEBI" id="CHEBI:77896"/>
        <dbReference type="EC" id="3.6.1.55"/>
    </reaction>
</comment>
<dbReference type="Gene3D" id="3.90.79.10">
    <property type="entry name" value="Nucleoside Triphosphate Pyrophosphohydrolase"/>
    <property type="match status" value="1"/>
</dbReference>
<name>A0A2H9TAV7_9ZZZZ</name>
<dbReference type="CDD" id="cd03425">
    <property type="entry name" value="NUDIX_MutT_NudA_like"/>
    <property type="match status" value="1"/>
</dbReference>
<dbReference type="PANTHER" id="PTHR47707:SF1">
    <property type="entry name" value="NUDIX HYDROLASE FAMILY PROTEIN"/>
    <property type="match status" value="1"/>
</dbReference>
<feature type="domain" description="Nudix hydrolase" evidence="12">
    <location>
        <begin position="8"/>
        <end position="133"/>
    </location>
</feature>